<feature type="compositionally biased region" description="Low complexity" evidence="1">
    <location>
        <begin position="129"/>
        <end position="184"/>
    </location>
</feature>
<dbReference type="PANTHER" id="PTHR33995:SF13">
    <property type="entry name" value="CTCK DOMAIN-CONTAINING PROTEIN"/>
    <property type="match status" value="1"/>
</dbReference>
<evidence type="ECO:0000313" key="4">
    <source>
        <dbReference type="WBParaSite" id="PSAMB.scaffold35size105523.g984.t1"/>
    </source>
</evidence>
<organism evidence="3 4">
    <name type="scientific">Plectus sambesii</name>
    <dbReference type="NCBI Taxonomy" id="2011161"/>
    <lineage>
        <taxon>Eukaryota</taxon>
        <taxon>Metazoa</taxon>
        <taxon>Ecdysozoa</taxon>
        <taxon>Nematoda</taxon>
        <taxon>Chromadorea</taxon>
        <taxon>Plectida</taxon>
        <taxon>Plectina</taxon>
        <taxon>Plectoidea</taxon>
        <taxon>Plectidae</taxon>
        <taxon>Plectus</taxon>
    </lineage>
</organism>
<dbReference type="PANTHER" id="PTHR33995">
    <property type="entry name" value="PROTEIN CBG18546"/>
    <property type="match status" value="1"/>
</dbReference>
<protein>
    <submittedName>
        <fullName evidence="4">Uncharacterized protein</fullName>
    </submittedName>
</protein>
<dbReference type="SUPFAM" id="SSF57501">
    <property type="entry name" value="Cystine-knot cytokines"/>
    <property type="match status" value="1"/>
</dbReference>
<evidence type="ECO:0000256" key="2">
    <source>
        <dbReference type="SAM" id="SignalP"/>
    </source>
</evidence>
<accession>A0A914WB27</accession>
<evidence type="ECO:0000313" key="3">
    <source>
        <dbReference type="Proteomes" id="UP000887566"/>
    </source>
</evidence>
<keyword evidence="3" id="KW-1185">Reference proteome</keyword>
<name>A0A914WB27_9BILA</name>
<dbReference type="Proteomes" id="UP000887566">
    <property type="component" value="Unplaced"/>
</dbReference>
<evidence type="ECO:0000256" key="1">
    <source>
        <dbReference type="SAM" id="MobiDB-lite"/>
    </source>
</evidence>
<dbReference type="InterPro" id="IPR029034">
    <property type="entry name" value="Cystine-knot_cytokine"/>
</dbReference>
<dbReference type="AlphaFoldDB" id="A0A914WB27"/>
<keyword evidence="2" id="KW-0732">Signal</keyword>
<reference evidence="4" key="1">
    <citation type="submission" date="2022-11" db="UniProtKB">
        <authorList>
            <consortium name="WormBaseParasite"/>
        </authorList>
    </citation>
    <scope>IDENTIFICATION</scope>
</reference>
<feature type="region of interest" description="Disordered" evidence="1">
    <location>
        <begin position="119"/>
        <end position="187"/>
    </location>
</feature>
<feature type="signal peptide" evidence="2">
    <location>
        <begin position="1"/>
        <end position="20"/>
    </location>
</feature>
<feature type="chain" id="PRO_5037402270" evidence="2">
    <location>
        <begin position="21"/>
        <end position="416"/>
    </location>
</feature>
<proteinExistence type="predicted"/>
<dbReference type="WBParaSite" id="PSAMB.scaffold35size105523.g984.t1">
    <property type="protein sequence ID" value="PSAMB.scaffold35size105523.g984.t1"/>
    <property type="gene ID" value="PSAMB.scaffold35size105523.g984"/>
</dbReference>
<sequence>MRRPLEVAIVLLLQWSVISGLSSSLSTLSQQVWNPRSLPWLSDRRATSLLNRAESPPSTSTTTTQMPLMTQQFLLNDTQTDVQVTPEKINGTIDSNITLTTIPSVEMESKTEIDELERLVSTSSLPNQTSTATTAEYSATPSASTLSSTSFPTTTETTTETTTTTTTTTTAGTTPTPNPTRATTLNPDCHQLTTDELNQKLEKVGGRNQRFMANSPEEAGRNFPGLLPDPEEIHDAVAHPKYFSDALPPRSLDPDLCDDECLNIKSRLNEALLNRDLDKVAIPLNDTGPPEVQEGKEKWKGACYLDKFIALGNCSQRGDEEVWGYEKLCSACHGVYLMSENCFPQFFNSIVCNRHDARCIFDRFTTGAHGKCQARTLSFKVMRNIGTAECQDWVYEYLDVPIACECYLSKNSWLMA</sequence>